<dbReference type="GO" id="GO:0016740">
    <property type="term" value="F:transferase activity"/>
    <property type="evidence" value="ECO:0007669"/>
    <property type="project" value="UniProtKB-KW"/>
</dbReference>
<dbReference type="GO" id="GO:0005829">
    <property type="term" value="C:cytosol"/>
    <property type="evidence" value="ECO:0007669"/>
    <property type="project" value="TreeGrafter"/>
</dbReference>
<sequence>MLVVVHQAHSTPGRIGQRLSLRGHGLDIRRPALGDPLPADLADYAGVVIFGGPMSANDSHGFIREETDFSARVLAEGRPLLGICLGAQIMARALGARVAPREDGACEIGYYPLAATDAGRALLDWPGHVYHWHSEGFDLPKGAELLATGETFPNQAFRYGRNAFALQFHPEVTREMMSVWIVRGAHRFGQPGAQAGETHLQGWERYDGAIDRWLDRFLHIWLGEAAAAQPGALEAGSTPTETPRRPAR</sequence>
<evidence type="ECO:0000313" key="2">
    <source>
        <dbReference type="EMBL" id="RLP78734.1"/>
    </source>
</evidence>
<dbReference type="SUPFAM" id="SSF52317">
    <property type="entry name" value="Class I glutamine amidotransferase-like"/>
    <property type="match status" value="1"/>
</dbReference>
<feature type="domain" description="Glutamine amidotransferase" evidence="1">
    <location>
        <begin position="41"/>
        <end position="174"/>
    </location>
</feature>
<accession>A0A3L7AFG4</accession>
<evidence type="ECO:0000259" key="1">
    <source>
        <dbReference type="Pfam" id="PF00117"/>
    </source>
</evidence>
<organism evidence="2 3">
    <name type="scientific">Xanthobacter tagetidis</name>
    <dbReference type="NCBI Taxonomy" id="60216"/>
    <lineage>
        <taxon>Bacteria</taxon>
        <taxon>Pseudomonadati</taxon>
        <taxon>Pseudomonadota</taxon>
        <taxon>Alphaproteobacteria</taxon>
        <taxon>Hyphomicrobiales</taxon>
        <taxon>Xanthobacteraceae</taxon>
        <taxon>Xanthobacter</taxon>
    </lineage>
</organism>
<dbReference type="NCBIfam" id="NF005072">
    <property type="entry name" value="PRK06490.1"/>
    <property type="match status" value="1"/>
</dbReference>
<protein>
    <submittedName>
        <fullName evidence="2">Glutamine amidotransferase</fullName>
    </submittedName>
</protein>
<keyword evidence="3" id="KW-1185">Reference proteome</keyword>
<dbReference type="CDD" id="cd01741">
    <property type="entry name" value="GATase1_1"/>
    <property type="match status" value="1"/>
</dbReference>
<dbReference type="PROSITE" id="PS51273">
    <property type="entry name" value="GATASE_TYPE_1"/>
    <property type="match status" value="1"/>
</dbReference>
<name>A0A3L7AFG4_9HYPH</name>
<dbReference type="OrthoDB" id="9813383at2"/>
<dbReference type="PANTHER" id="PTHR42695:SF5">
    <property type="entry name" value="GLUTAMINE AMIDOTRANSFERASE YLR126C-RELATED"/>
    <property type="match status" value="1"/>
</dbReference>
<dbReference type="RefSeq" id="WP_121623327.1">
    <property type="nucleotide sequence ID" value="NZ_JACIIW010000005.1"/>
</dbReference>
<reference evidence="2 3" key="1">
    <citation type="submission" date="2018-10" db="EMBL/GenBank/DDBJ databases">
        <title>Xanthobacter tagetidis genome sequencing and assembly.</title>
        <authorList>
            <person name="Maclea K.S."/>
            <person name="Goen A.E."/>
            <person name="Fatima S.A."/>
        </authorList>
    </citation>
    <scope>NUCLEOTIDE SEQUENCE [LARGE SCALE GENOMIC DNA]</scope>
    <source>
        <strain evidence="2 3">ATCC 700314</strain>
    </source>
</reference>
<dbReference type="Proteomes" id="UP000269692">
    <property type="component" value="Unassembled WGS sequence"/>
</dbReference>
<keyword evidence="2" id="KW-0315">Glutamine amidotransferase</keyword>
<keyword evidence="2" id="KW-0808">Transferase</keyword>
<dbReference type="InterPro" id="IPR017926">
    <property type="entry name" value="GATASE"/>
</dbReference>
<gene>
    <name evidence="2" type="ORF">D9R14_10795</name>
</gene>
<dbReference type="Pfam" id="PF00117">
    <property type="entry name" value="GATase"/>
    <property type="match status" value="1"/>
</dbReference>
<dbReference type="InterPro" id="IPR029062">
    <property type="entry name" value="Class_I_gatase-like"/>
</dbReference>
<dbReference type="InterPro" id="IPR044992">
    <property type="entry name" value="ChyE-like"/>
</dbReference>
<dbReference type="Gene3D" id="3.40.50.880">
    <property type="match status" value="1"/>
</dbReference>
<comment type="caution">
    <text evidence="2">The sequence shown here is derived from an EMBL/GenBank/DDBJ whole genome shotgun (WGS) entry which is preliminary data.</text>
</comment>
<dbReference type="EMBL" id="RCTF01000007">
    <property type="protein sequence ID" value="RLP78734.1"/>
    <property type="molecule type" value="Genomic_DNA"/>
</dbReference>
<dbReference type="PANTHER" id="PTHR42695">
    <property type="entry name" value="GLUTAMINE AMIDOTRANSFERASE YLR126C-RELATED"/>
    <property type="match status" value="1"/>
</dbReference>
<proteinExistence type="predicted"/>
<evidence type="ECO:0000313" key="3">
    <source>
        <dbReference type="Proteomes" id="UP000269692"/>
    </source>
</evidence>
<dbReference type="PRINTS" id="PR00096">
    <property type="entry name" value="GATASE"/>
</dbReference>
<dbReference type="AlphaFoldDB" id="A0A3L7AFG4"/>